<feature type="binding site" evidence="15">
    <location>
        <position position="801"/>
    </location>
    <ligand>
        <name>ATP</name>
        <dbReference type="ChEBI" id="CHEBI:30616"/>
    </ligand>
</feature>
<comment type="cofactor">
    <cofactor evidence="16">
        <name>Mg(2+)</name>
        <dbReference type="ChEBI" id="CHEBI:18420"/>
    </cofactor>
</comment>
<name>A0AAD5WZW5_9FUNG</name>
<dbReference type="GO" id="GO:0045332">
    <property type="term" value="P:phospholipid translocation"/>
    <property type="evidence" value="ECO:0007669"/>
    <property type="project" value="TreeGrafter"/>
</dbReference>
<reference evidence="21" key="1">
    <citation type="submission" date="2020-05" db="EMBL/GenBank/DDBJ databases">
        <title>Phylogenomic resolution of chytrid fungi.</title>
        <authorList>
            <person name="Stajich J.E."/>
            <person name="Amses K."/>
            <person name="Simmons R."/>
            <person name="Seto K."/>
            <person name="Myers J."/>
            <person name="Bonds A."/>
            <person name="Quandt C.A."/>
            <person name="Barry K."/>
            <person name="Liu P."/>
            <person name="Grigoriev I."/>
            <person name="Longcore J.E."/>
            <person name="James T.Y."/>
        </authorList>
    </citation>
    <scope>NUCLEOTIDE SEQUENCE</scope>
    <source>
        <strain evidence="21">JEL0318</strain>
    </source>
</reference>
<feature type="binding site" evidence="15">
    <location>
        <position position="1142"/>
    </location>
    <ligand>
        <name>ATP</name>
        <dbReference type="ChEBI" id="CHEBI:30616"/>
    </ligand>
</feature>
<keyword evidence="11 17" id="KW-0472">Membrane</keyword>
<dbReference type="Gene3D" id="3.40.50.1000">
    <property type="entry name" value="HAD superfamily/HAD-like"/>
    <property type="match status" value="2"/>
</dbReference>
<evidence type="ECO:0000256" key="15">
    <source>
        <dbReference type="PIRSR" id="PIRSR606539-2"/>
    </source>
</evidence>
<evidence type="ECO:0000313" key="21">
    <source>
        <dbReference type="EMBL" id="KAJ3039177.1"/>
    </source>
</evidence>
<evidence type="ECO:0000256" key="12">
    <source>
        <dbReference type="ARBA" id="ARBA00034036"/>
    </source>
</evidence>
<dbReference type="GO" id="GO:0012505">
    <property type="term" value="C:endomembrane system"/>
    <property type="evidence" value="ECO:0007669"/>
    <property type="project" value="UniProtKB-SubCell"/>
</dbReference>
<keyword evidence="8 16" id="KW-0460">Magnesium</keyword>
<feature type="binding site" evidence="16">
    <location>
        <position position="1168"/>
    </location>
    <ligand>
        <name>Mg(2+)</name>
        <dbReference type="ChEBI" id="CHEBI:18420"/>
    </ligand>
</feature>
<evidence type="ECO:0000256" key="3">
    <source>
        <dbReference type="ARBA" id="ARBA00022448"/>
    </source>
</evidence>
<dbReference type="GO" id="GO:0000287">
    <property type="term" value="F:magnesium ion binding"/>
    <property type="evidence" value="ECO:0007669"/>
    <property type="project" value="UniProtKB-UniRule"/>
</dbReference>
<dbReference type="GO" id="GO:0005524">
    <property type="term" value="F:ATP binding"/>
    <property type="evidence" value="ECO:0007669"/>
    <property type="project" value="UniProtKB-UniRule"/>
</dbReference>
<dbReference type="Gene3D" id="1.20.1110.10">
    <property type="entry name" value="Calcium-transporting ATPase, transmembrane domain"/>
    <property type="match status" value="1"/>
</dbReference>
<dbReference type="Pfam" id="PF16212">
    <property type="entry name" value="PhoLip_ATPase_C"/>
    <property type="match status" value="1"/>
</dbReference>
<dbReference type="PROSITE" id="PS00154">
    <property type="entry name" value="ATPASE_E1_E2"/>
    <property type="match status" value="1"/>
</dbReference>
<dbReference type="InterPro" id="IPR023299">
    <property type="entry name" value="ATPase_P-typ_cyto_dom_N"/>
</dbReference>
<comment type="caution">
    <text evidence="21">The sequence shown here is derived from an EMBL/GenBank/DDBJ whole genome shotgun (WGS) entry which is preliminary data.</text>
</comment>
<dbReference type="NCBIfam" id="TIGR01494">
    <property type="entry name" value="ATPase_P-type"/>
    <property type="match status" value="1"/>
</dbReference>
<feature type="region of interest" description="Disordered" evidence="18">
    <location>
        <begin position="1079"/>
        <end position="1098"/>
    </location>
</feature>
<dbReference type="PRINTS" id="PR00119">
    <property type="entry name" value="CATATPASE"/>
</dbReference>
<dbReference type="SUPFAM" id="SSF81665">
    <property type="entry name" value="Calcium ATPase, transmembrane domain M"/>
    <property type="match status" value="1"/>
</dbReference>
<sequence length="1386" mass="154283">MAPHETFFRNVRSRFTHTSSSDLGSTGDLKSKPEAQRRCIHVSLPLDHHPDPKGNEKAPAAHNHYPPNKISTSKYTPLTFVPKNLLEQFRRVANVYFLITVILQIFPMFGTASPILAAMPMIIILSVTAIRDGFEDWKRHREDNRLNTSVTHTLNDIDDGDGWKNVNYQEQKCGWWKGVAERAREKRRVGDMRRLGKEGGKVDVSGMRPVPVVHLTEEDSSIPPKSRSHTETSTITASTSLSTNQLSAPATTQQQTWTPTYWSHLRVGDFVLLRANDPIPADVLIVSTSDPDSVCYIETKNLDGETNLKSRECARGIWEGKEVQPVDVVGARLKGLRCIVEMEDVGVNLYNWDGVLKVLDDGGVGGMSVDEIERIKAGIKASKKRNLDLERSSASSSAGSGSHSSKNKKPTSKPTVPMLNGMVIKERKDRLRFDFRHRHAGSSSKSSGTGEDTLNASEDESSPPSASPDLKYSGPSSSSGRTPAEVSTPPPSRLRDPPTFKSYPISIQNILLRGSILRTTEFVVGIVLATGPETKMMLNQGKTPSKRSRIEKKMNGQVALNFIILFAMCAVVASLETIYTRRWKAMRASFIPGNESLNSSAFYTFWASLIMLQNIVPISLYITVEGVKTIQAYFIYQDVDMYDEETDQTCTPKTWNIADDLGQIEYVFSDKTGTLTQNKMTLLRCSINGHTYGQAYTDVTADQAGIDPSTRLSRNAELAESHIEALRNIYFSPFVKAEEVSLTDSALFESMSDPQERKAIEDFFLCLSVCHTVLCSVGEEEILPNGRKFTGLQYTSQSPDEHALVMGARDAGFAFVGRQMDWVKVDFLGRERMVRVLNILEFSSVRKRMSVVCRVWEEGKGAEEEGEVVLFVKGADSVIWPRLLPGQERVQNLTFIHLSEFATEGLRTLCIASRRIPAPEYQTWSHKYHLASTSLTSSREDSCAALAEELERDLTLLGATAIEDKLQERVGECVEKLREAGIKVWVLTGDKMETAVNVGFAARLLSADMEVLILKGDDVGKQIEEAFGVVVELGREGVEGEGRRSWKDALWRVVEGWKMRRGIRPDVECPAEKFTGRVTGEKSPAKVLQDQQQSPPSAVPQHQRTFALVIEGDALHDALASPEISEKFLKLGTMCKSVICCRVSPKQKAQVVRLVKRGLGAMCLSIGDGANDVSMIQEAHIGVGIYGREGLQAAMASDYVISQFRFLAKLVLVHGQWSYYRTSEAVLTFFYKNMVWVFALFWYQIYCGFTADILYDYTYLMLYNLLFTSLPSFVMGIFDQCIDAQTALAIPQLHRAGINQTRFTTVRFLKYVAEALYQSAVCFYSGYFLFQTISPVGFSNDNNILGTAVAMFVIVTVNASVGAAIKNWTFLVAVVVFGSIASFFIY</sequence>
<comment type="subcellular location">
    <subcellularLocation>
        <location evidence="1">Endomembrane system</location>
        <topology evidence="1">Multi-pass membrane protein</topology>
    </subcellularLocation>
    <subcellularLocation>
        <location evidence="17">Membrane</location>
        <topology evidence="17">Multi-pass membrane protein</topology>
    </subcellularLocation>
</comment>
<organism evidence="21 22">
    <name type="scientific">Rhizophlyctis rosea</name>
    <dbReference type="NCBI Taxonomy" id="64517"/>
    <lineage>
        <taxon>Eukaryota</taxon>
        <taxon>Fungi</taxon>
        <taxon>Fungi incertae sedis</taxon>
        <taxon>Chytridiomycota</taxon>
        <taxon>Chytridiomycota incertae sedis</taxon>
        <taxon>Chytridiomycetes</taxon>
        <taxon>Rhizophlyctidales</taxon>
        <taxon>Rhizophlyctidaceae</taxon>
        <taxon>Rhizophlyctis</taxon>
    </lineage>
</organism>
<feature type="transmembrane region" description="Helical" evidence="17">
    <location>
        <begin position="92"/>
        <end position="109"/>
    </location>
</feature>
<feature type="region of interest" description="Disordered" evidence="18">
    <location>
        <begin position="44"/>
        <end position="68"/>
    </location>
</feature>
<evidence type="ECO:0000256" key="2">
    <source>
        <dbReference type="ARBA" id="ARBA00008109"/>
    </source>
</evidence>
<keyword evidence="9 17" id="KW-1278">Translocase</keyword>
<feature type="compositionally biased region" description="Low complexity" evidence="18">
    <location>
        <begin position="231"/>
        <end position="252"/>
    </location>
</feature>
<feature type="binding site" evidence="15">
    <location>
        <position position="671"/>
    </location>
    <ligand>
        <name>ATP</name>
        <dbReference type="ChEBI" id="CHEBI:30616"/>
    </ligand>
</feature>
<keyword evidence="4 17" id="KW-0812">Transmembrane</keyword>
<feature type="binding site" evidence="15">
    <location>
        <position position="990"/>
    </location>
    <ligand>
        <name>ATP</name>
        <dbReference type="ChEBI" id="CHEBI:30616"/>
    </ligand>
</feature>
<dbReference type="SFLD" id="SFLDG00002">
    <property type="entry name" value="C1.7:_P-type_atpase_like"/>
    <property type="match status" value="1"/>
</dbReference>
<feature type="transmembrane region" description="Helical" evidence="17">
    <location>
        <begin position="558"/>
        <end position="580"/>
    </location>
</feature>
<feature type="binding site" evidence="16">
    <location>
        <position position="672"/>
    </location>
    <ligand>
        <name>Mg(2+)</name>
        <dbReference type="ChEBI" id="CHEBI:18420"/>
    </ligand>
</feature>
<dbReference type="SUPFAM" id="SSF81660">
    <property type="entry name" value="Metal cation-transporting ATPase, ATP-binding domain N"/>
    <property type="match status" value="1"/>
</dbReference>
<dbReference type="SFLD" id="SFLDS00003">
    <property type="entry name" value="Haloacid_Dehalogenase"/>
    <property type="match status" value="1"/>
</dbReference>
<dbReference type="InterPro" id="IPR032630">
    <property type="entry name" value="P_typ_ATPase_c"/>
</dbReference>
<feature type="compositionally biased region" description="Polar residues" evidence="18">
    <location>
        <begin position="1089"/>
        <end position="1098"/>
    </location>
</feature>
<dbReference type="SFLD" id="SFLDF00027">
    <property type="entry name" value="p-type_atpase"/>
    <property type="match status" value="1"/>
</dbReference>
<feature type="binding site" evidence="15">
    <location>
        <position position="672"/>
    </location>
    <ligand>
        <name>ATP</name>
        <dbReference type="ChEBI" id="CHEBI:30616"/>
    </ligand>
</feature>
<dbReference type="PANTHER" id="PTHR24092">
    <property type="entry name" value="PROBABLE PHOSPHOLIPID-TRANSPORTING ATPASE"/>
    <property type="match status" value="1"/>
</dbReference>
<gene>
    <name evidence="21" type="ORF">HK097_002905</name>
</gene>
<evidence type="ECO:0000256" key="7">
    <source>
        <dbReference type="ARBA" id="ARBA00022840"/>
    </source>
</evidence>
<dbReference type="Proteomes" id="UP001212841">
    <property type="component" value="Unassembled WGS sequence"/>
</dbReference>
<dbReference type="GO" id="GO:0140326">
    <property type="term" value="F:ATPase-coupled intramembrane lipid transporter activity"/>
    <property type="evidence" value="ECO:0007669"/>
    <property type="project" value="UniProtKB-EC"/>
</dbReference>
<evidence type="ECO:0000256" key="18">
    <source>
        <dbReference type="SAM" id="MobiDB-lite"/>
    </source>
</evidence>
<comment type="similarity">
    <text evidence="2 17">Belongs to the cation transport ATPase (P-type) (TC 3.A.3) family. Type IV subfamily.</text>
</comment>
<dbReference type="InterPro" id="IPR018303">
    <property type="entry name" value="ATPase_P-typ_P_site"/>
</dbReference>
<dbReference type="InterPro" id="IPR036412">
    <property type="entry name" value="HAD-like_sf"/>
</dbReference>
<comment type="catalytic activity">
    <reaction evidence="12 17">
        <text>ATP + H2O + phospholipidSide 1 = ADP + phosphate + phospholipidSide 2.</text>
        <dbReference type="EC" id="7.6.2.1"/>
    </reaction>
</comment>
<feature type="compositionally biased region" description="Low complexity" evidence="18">
    <location>
        <begin position="392"/>
        <end position="404"/>
    </location>
</feature>
<feature type="compositionally biased region" description="Polar residues" evidence="18">
    <location>
        <begin position="441"/>
        <end position="455"/>
    </location>
</feature>
<keyword evidence="5 16" id="KW-0479">Metal-binding</keyword>
<feature type="binding site" evidence="15">
    <location>
        <position position="907"/>
    </location>
    <ligand>
        <name>ATP</name>
        <dbReference type="ChEBI" id="CHEBI:30616"/>
    </ligand>
</feature>
<feature type="binding site" evidence="15">
    <location>
        <position position="989"/>
    </location>
    <ligand>
        <name>ATP</name>
        <dbReference type="ChEBI" id="CHEBI:30616"/>
    </ligand>
</feature>
<evidence type="ECO:0000256" key="13">
    <source>
        <dbReference type="ARBA" id="ARBA00049128"/>
    </source>
</evidence>
<evidence type="ECO:0000256" key="5">
    <source>
        <dbReference type="ARBA" id="ARBA00022723"/>
    </source>
</evidence>
<feature type="binding site" evidence="15">
    <location>
        <position position="988"/>
    </location>
    <ligand>
        <name>ATP</name>
        <dbReference type="ChEBI" id="CHEBI:30616"/>
    </ligand>
</feature>
<evidence type="ECO:0000256" key="4">
    <source>
        <dbReference type="ARBA" id="ARBA00022692"/>
    </source>
</evidence>
<proteinExistence type="inferred from homology"/>
<feature type="binding site" evidence="15">
    <location>
        <position position="873"/>
    </location>
    <ligand>
        <name>ATP</name>
        <dbReference type="ChEBI" id="CHEBI:30616"/>
    </ligand>
</feature>
<dbReference type="InterPro" id="IPR023298">
    <property type="entry name" value="ATPase_P-typ_TM_dom_sf"/>
</dbReference>
<dbReference type="InterPro" id="IPR001757">
    <property type="entry name" value="P_typ_ATPase"/>
</dbReference>
<protein>
    <recommendedName>
        <fullName evidence="17">Phospholipid-transporting ATPase</fullName>
        <ecNumber evidence="17">7.6.2.1</ecNumber>
    </recommendedName>
</protein>
<dbReference type="Pfam" id="PF16209">
    <property type="entry name" value="PhoLip_ATPase_N"/>
    <property type="match status" value="1"/>
</dbReference>
<evidence type="ECO:0000256" key="11">
    <source>
        <dbReference type="ARBA" id="ARBA00023136"/>
    </source>
</evidence>
<keyword evidence="10 17" id="KW-1133">Transmembrane helix</keyword>
<dbReference type="Gene3D" id="3.40.1110.10">
    <property type="entry name" value="Calcium-transporting ATPase, cytoplasmic domain N"/>
    <property type="match status" value="2"/>
</dbReference>
<feature type="transmembrane region" description="Helical" evidence="17">
    <location>
        <begin position="1342"/>
        <end position="1361"/>
    </location>
</feature>
<evidence type="ECO:0000256" key="17">
    <source>
        <dbReference type="RuleBase" id="RU362033"/>
    </source>
</evidence>
<feature type="domain" description="P-type ATPase C-terminal" evidence="20">
    <location>
        <begin position="1194"/>
        <end position="1386"/>
    </location>
</feature>
<feature type="binding site" evidence="16">
    <location>
        <position position="670"/>
    </location>
    <ligand>
        <name>Mg(2+)</name>
        <dbReference type="ChEBI" id="CHEBI:18420"/>
    </ligand>
</feature>
<keyword evidence="7 15" id="KW-0067">ATP-binding</keyword>
<feature type="domain" description="P-type ATPase N-terminal" evidence="19">
    <location>
        <begin position="57"/>
        <end position="116"/>
    </location>
</feature>
<evidence type="ECO:0000256" key="6">
    <source>
        <dbReference type="ARBA" id="ARBA00022741"/>
    </source>
</evidence>
<feature type="transmembrane region" description="Helical" evidence="17">
    <location>
        <begin position="600"/>
        <end position="624"/>
    </location>
</feature>
<feature type="binding site" evidence="15">
    <location>
        <position position="1148"/>
    </location>
    <ligand>
        <name>ATP</name>
        <dbReference type="ChEBI" id="CHEBI:30616"/>
    </ligand>
</feature>
<dbReference type="SUPFAM" id="SSF81653">
    <property type="entry name" value="Calcium ATPase, transduction domain A"/>
    <property type="match status" value="1"/>
</dbReference>
<evidence type="ECO:0000256" key="9">
    <source>
        <dbReference type="ARBA" id="ARBA00022967"/>
    </source>
</evidence>
<evidence type="ECO:0000256" key="16">
    <source>
        <dbReference type="PIRSR" id="PIRSR606539-3"/>
    </source>
</evidence>
<dbReference type="InterPro" id="IPR044492">
    <property type="entry name" value="P_typ_ATPase_HD_dom"/>
</dbReference>
<evidence type="ECO:0000256" key="1">
    <source>
        <dbReference type="ARBA" id="ARBA00004127"/>
    </source>
</evidence>
<dbReference type="InterPro" id="IPR032631">
    <property type="entry name" value="P-type_ATPase_N"/>
</dbReference>
<dbReference type="Pfam" id="PF13246">
    <property type="entry name" value="Cation_ATPase"/>
    <property type="match status" value="1"/>
</dbReference>
<dbReference type="InterPro" id="IPR008250">
    <property type="entry name" value="ATPase_P-typ_transduc_dom_A_sf"/>
</dbReference>
<evidence type="ECO:0000259" key="20">
    <source>
        <dbReference type="Pfam" id="PF16212"/>
    </source>
</evidence>
<dbReference type="GO" id="GO:0016887">
    <property type="term" value="F:ATP hydrolysis activity"/>
    <property type="evidence" value="ECO:0007669"/>
    <property type="project" value="InterPro"/>
</dbReference>
<feature type="transmembrane region" description="Helical" evidence="17">
    <location>
        <begin position="1311"/>
        <end position="1330"/>
    </location>
</feature>
<dbReference type="GO" id="GO:0005886">
    <property type="term" value="C:plasma membrane"/>
    <property type="evidence" value="ECO:0007669"/>
    <property type="project" value="TreeGrafter"/>
</dbReference>
<feature type="binding site" evidence="15">
    <location>
        <position position="842"/>
    </location>
    <ligand>
        <name>ATP</name>
        <dbReference type="ChEBI" id="CHEBI:30616"/>
    </ligand>
</feature>
<feature type="binding site" evidence="15">
    <location>
        <position position="1171"/>
    </location>
    <ligand>
        <name>ATP</name>
        <dbReference type="ChEBI" id="CHEBI:30616"/>
    </ligand>
</feature>
<keyword evidence="6 15" id="KW-0547">Nucleotide-binding</keyword>
<dbReference type="EMBL" id="JADGJD010001659">
    <property type="protein sequence ID" value="KAJ3039177.1"/>
    <property type="molecule type" value="Genomic_DNA"/>
</dbReference>
<feature type="non-terminal residue" evidence="21">
    <location>
        <position position="1386"/>
    </location>
</feature>
<dbReference type="SUPFAM" id="SSF56784">
    <property type="entry name" value="HAD-like"/>
    <property type="match status" value="1"/>
</dbReference>
<dbReference type="PANTHER" id="PTHR24092:SF180">
    <property type="entry name" value="PHOSPHOLIPID-TRANSPORTING ATPASE DNF1-RELATED"/>
    <property type="match status" value="1"/>
</dbReference>
<feature type="transmembrane region" description="Helical" evidence="17">
    <location>
        <begin position="1225"/>
        <end position="1245"/>
    </location>
</feature>
<keyword evidence="3" id="KW-0813">Transport</keyword>
<evidence type="ECO:0000256" key="14">
    <source>
        <dbReference type="PIRSR" id="PIRSR606539-1"/>
    </source>
</evidence>
<keyword evidence="22" id="KW-1185">Reference proteome</keyword>
<dbReference type="InterPro" id="IPR006539">
    <property type="entry name" value="P-type_ATPase_IV"/>
</dbReference>
<dbReference type="EC" id="7.6.2.1" evidence="17"/>
<dbReference type="NCBIfam" id="TIGR01652">
    <property type="entry name" value="ATPase-Plipid"/>
    <property type="match status" value="1"/>
</dbReference>
<dbReference type="Gene3D" id="2.70.150.10">
    <property type="entry name" value="Calcium-transporting ATPase, cytoplasmic transduction domain A"/>
    <property type="match status" value="2"/>
</dbReference>
<feature type="region of interest" description="Disordered" evidence="18">
    <location>
        <begin position="383"/>
        <end position="422"/>
    </location>
</feature>
<feature type="active site" description="4-aspartylphosphate intermediate" evidence="14">
    <location>
        <position position="670"/>
    </location>
</feature>
<feature type="transmembrane region" description="Helical" evidence="17">
    <location>
        <begin position="1368"/>
        <end position="1385"/>
    </location>
</feature>
<evidence type="ECO:0000259" key="19">
    <source>
        <dbReference type="Pfam" id="PF16209"/>
    </source>
</evidence>
<evidence type="ECO:0000256" key="10">
    <source>
        <dbReference type="ARBA" id="ARBA00022989"/>
    </source>
</evidence>
<feature type="region of interest" description="Disordered" evidence="18">
    <location>
        <begin position="437"/>
        <end position="500"/>
    </location>
</feature>
<feature type="binding site" evidence="15">
    <location>
        <position position="670"/>
    </location>
    <ligand>
        <name>ATP</name>
        <dbReference type="ChEBI" id="CHEBI:30616"/>
    </ligand>
</feature>
<feature type="compositionally biased region" description="Basic and acidic residues" evidence="18">
    <location>
        <begin position="46"/>
        <end position="56"/>
    </location>
</feature>
<comment type="catalytic activity">
    <reaction evidence="13">
        <text>a 1,2-diacyl-sn-glycero-3-phosphoethanolamine(out) + ATP + H2O = a 1,2-diacyl-sn-glycero-3-phosphoethanolamine(in) + ADP + phosphate + H(+)</text>
        <dbReference type="Rhea" id="RHEA:66132"/>
        <dbReference type="ChEBI" id="CHEBI:15377"/>
        <dbReference type="ChEBI" id="CHEBI:15378"/>
        <dbReference type="ChEBI" id="CHEBI:30616"/>
        <dbReference type="ChEBI" id="CHEBI:43474"/>
        <dbReference type="ChEBI" id="CHEBI:64612"/>
        <dbReference type="ChEBI" id="CHEBI:456216"/>
    </reaction>
    <physiologicalReaction direction="left-to-right" evidence="13">
        <dbReference type="Rhea" id="RHEA:66133"/>
    </physiologicalReaction>
</comment>
<feature type="binding site" evidence="16">
    <location>
        <position position="1172"/>
    </location>
    <ligand>
        <name>Mg(2+)</name>
        <dbReference type="ChEBI" id="CHEBI:18420"/>
    </ligand>
</feature>
<evidence type="ECO:0000313" key="22">
    <source>
        <dbReference type="Proteomes" id="UP001212841"/>
    </source>
</evidence>
<dbReference type="InterPro" id="IPR023214">
    <property type="entry name" value="HAD_sf"/>
</dbReference>
<feature type="binding site" evidence="15">
    <location>
        <position position="1172"/>
    </location>
    <ligand>
        <name>ATP</name>
        <dbReference type="ChEBI" id="CHEBI:30616"/>
    </ligand>
</feature>
<evidence type="ECO:0000256" key="8">
    <source>
        <dbReference type="ARBA" id="ARBA00022842"/>
    </source>
</evidence>
<accession>A0AAD5WZW5</accession>
<feature type="region of interest" description="Disordered" evidence="18">
    <location>
        <begin position="216"/>
        <end position="252"/>
    </location>
</feature>